<dbReference type="Proteomes" id="UP000078284">
    <property type="component" value="Chromosome 5"/>
</dbReference>
<accession>A0A178U8B2</accession>
<dbReference type="PROSITE" id="PS51369">
    <property type="entry name" value="TCP"/>
    <property type="match status" value="1"/>
</dbReference>
<evidence type="ECO:0000256" key="4">
    <source>
        <dbReference type="ARBA" id="ARBA00023163"/>
    </source>
</evidence>
<organism evidence="8 9">
    <name type="scientific">Arabidopsis thaliana</name>
    <name type="common">Mouse-ear cress</name>
    <dbReference type="NCBI Taxonomy" id="3702"/>
    <lineage>
        <taxon>Eukaryota</taxon>
        <taxon>Viridiplantae</taxon>
        <taxon>Streptophyta</taxon>
        <taxon>Embryophyta</taxon>
        <taxon>Tracheophyta</taxon>
        <taxon>Spermatophyta</taxon>
        <taxon>Magnoliopsida</taxon>
        <taxon>eudicotyledons</taxon>
        <taxon>Gunneridae</taxon>
        <taxon>Pentapetalae</taxon>
        <taxon>rosids</taxon>
        <taxon>malvids</taxon>
        <taxon>Brassicales</taxon>
        <taxon>Brassicaceae</taxon>
        <taxon>Camelineae</taxon>
        <taxon>Arabidopsis</taxon>
    </lineage>
</organism>
<evidence type="ECO:0000259" key="7">
    <source>
        <dbReference type="PROSITE" id="PS51369"/>
    </source>
</evidence>
<evidence type="ECO:0000313" key="9">
    <source>
        <dbReference type="Proteomes" id="UP000078284"/>
    </source>
</evidence>
<keyword evidence="2" id="KW-0805">Transcription regulation</keyword>
<gene>
    <name evidence="8" type="ordered locus">AXX17_At5g38760</name>
</gene>
<proteinExistence type="predicted"/>
<dbReference type="PANTHER" id="PTHR31072">
    <property type="entry name" value="TRANSCRIPTION FACTOR TCP4-RELATED"/>
    <property type="match status" value="1"/>
</dbReference>
<feature type="compositionally biased region" description="Basic and acidic residues" evidence="6">
    <location>
        <begin position="22"/>
        <end position="35"/>
    </location>
</feature>
<evidence type="ECO:0000256" key="2">
    <source>
        <dbReference type="ARBA" id="ARBA00023015"/>
    </source>
</evidence>
<keyword evidence="4" id="KW-0804">Transcription</keyword>
<evidence type="ECO:0000256" key="6">
    <source>
        <dbReference type="SAM" id="MobiDB-lite"/>
    </source>
</evidence>
<dbReference type="EMBL" id="LUHQ01000005">
    <property type="protein sequence ID" value="OAO90188.1"/>
    <property type="molecule type" value="Genomic_DNA"/>
</dbReference>
<dbReference type="InterPro" id="IPR005333">
    <property type="entry name" value="Transcription_factor_TCP"/>
</dbReference>
<protein>
    <recommendedName>
        <fullName evidence="7">TCP domain-containing protein</fullName>
    </recommendedName>
</protein>
<reference evidence="9" key="1">
    <citation type="journal article" date="2016" name="Proc. Natl. Acad. Sci. U.S.A.">
        <title>Chromosome-level assembly of Arabidopsis thaliana Ler reveals the extent of translocation and inversion polymorphisms.</title>
        <authorList>
            <person name="Zapata L."/>
            <person name="Ding J."/>
            <person name="Willing E.M."/>
            <person name="Hartwig B."/>
            <person name="Bezdan D."/>
            <person name="Jiao W.B."/>
            <person name="Patel V."/>
            <person name="Velikkakam James G."/>
            <person name="Koornneef M."/>
            <person name="Ossowski S."/>
            <person name="Schneeberger K."/>
        </authorList>
    </citation>
    <scope>NUCLEOTIDE SEQUENCE [LARGE SCALE GENOMIC DNA]</scope>
    <source>
        <strain evidence="9">cv. Landsberg erecta</strain>
    </source>
</reference>
<dbReference type="GO" id="GO:0003677">
    <property type="term" value="F:DNA binding"/>
    <property type="evidence" value="ECO:0007669"/>
    <property type="project" value="UniProtKB-KW"/>
</dbReference>
<comment type="caution">
    <text evidence="8">The sequence shown here is derived from an EMBL/GenBank/DDBJ whole genome shotgun (WGS) entry which is preliminary data.</text>
</comment>
<sequence>MVMEPKKNQNLPSFLNPSRQNQDNDKKRKQTEVKGFDIVVGEKRKKKENEEEDHEIQILDEKEKKKPNKDRHLKVEGRGRRVRLPPLCAARIYQLTKELGHKSDGETLEWLLQHAEPSILSATVNGIKPTESVVSQPPLTADLMICHSVEEASRTQMEANGLWRNETGQTIGGFDLNYGIGFDFNGVPEIGFGDNQTPGLELRLSQVGVLNPQVFQQMGKEQFRVLHHHSHEDQQQSAEENGS</sequence>
<feature type="compositionally biased region" description="Polar residues" evidence="6">
    <location>
        <begin position="8"/>
        <end position="21"/>
    </location>
</feature>
<comment type="subcellular location">
    <subcellularLocation>
        <location evidence="1">Nucleus</location>
    </subcellularLocation>
</comment>
<feature type="region of interest" description="Disordered" evidence="6">
    <location>
        <begin position="1"/>
        <end position="72"/>
    </location>
</feature>
<dbReference type="InterPro" id="IPR017887">
    <property type="entry name" value="TF_TCP_subgr"/>
</dbReference>
<dbReference type="GO" id="GO:0003700">
    <property type="term" value="F:DNA-binding transcription factor activity"/>
    <property type="evidence" value="ECO:0007669"/>
    <property type="project" value="InterPro"/>
</dbReference>
<dbReference type="PANTHER" id="PTHR31072:SF91">
    <property type="entry name" value="TRANSCRIPTION FACTOR TCP6"/>
    <property type="match status" value="1"/>
</dbReference>
<dbReference type="Pfam" id="PF03634">
    <property type="entry name" value="TCP"/>
    <property type="match status" value="1"/>
</dbReference>
<keyword evidence="3" id="KW-0238">DNA-binding</keyword>
<name>A0A178U8B2_ARATH</name>
<evidence type="ECO:0000256" key="5">
    <source>
        <dbReference type="ARBA" id="ARBA00023242"/>
    </source>
</evidence>
<evidence type="ECO:0000256" key="1">
    <source>
        <dbReference type="ARBA" id="ARBA00004123"/>
    </source>
</evidence>
<feature type="domain" description="TCP" evidence="7">
    <location>
        <begin position="68"/>
        <end position="122"/>
    </location>
</feature>
<dbReference type="ExpressionAtlas" id="A0A178U8B2">
    <property type="expression patterns" value="baseline and differential"/>
</dbReference>
<evidence type="ECO:0000256" key="3">
    <source>
        <dbReference type="ARBA" id="ARBA00023125"/>
    </source>
</evidence>
<dbReference type="AlphaFoldDB" id="A0A178U8B2"/>
<feature type="compositionally biased region" description="Basic and acidic residues" evidence="6">
    <location>
        <begin position="55"/>
        <end position="64"/>
    </location>
</feature>
<dbReference type="GO" id="GO:0005634">
    <property type="term" value="C:nucleus"/>
    <property type="evidence" value="ECO:0007669"/>
    <property type="project" value="UniProtKB-SubCell"/>
</dbReference>
<keyword evidence="5" id="KW-0539">Nucleus</keyword>
<evidence type="ECO:0000313" key="8">
    <source>
        <dbReference type="EMBL" id="OAO90188.1"/>
    </source>
</evidence>